<dbReference type="Proteomes" id="UP001163324">
    <property type="component" value="Chromosome 2"/>
</dbReference>
<gene>
    <name evidence="1" type="ORF">N3K66_002077</name>
</gene>
<organism evidence="1 2">
    <name type="scientific">Trichothecium roseum</name>
    <dbReference type="NCBI Taxonomy" id="47278"/>
    <lineage>
        <taxon>Eukaryota</taxon>
        <taxon>Fungi</taxon>
        <taxon>Dikarya</taxon>
        <taxon>Ascomycota</taxon>
        <taxon>Pezizomycotina</taxon>
        <taxon>Sordariomycetes</taxon>
        <taxon>Hypocreomycetidae</taxon>
        <taxon>Hypocreales</taxon>
        <taxon>Hypocreales incertae sedis</taxon>
        <taxon>Trichothecium</taxon>
    </lineage>
</organism>
<proteinExistence type="predicted"/>
<keyword evidence="2" id="KW-1185">Reference proteome</keyword>
<sequence>MAPTAICRDDTAAAPAAAPASGLSALEACATRGRRPQLLFIDAFDSFTNNIVGLLERSLDAAITLVRIDDENVRSNLAQIVRQVDAIVVGPGPGHPANPEDVGLIDRLWDLVEEAGPMAVPVLGICLGFQSLCSKYGGVVRNLRMARHGLVREVEHCGGDIFSGVGFLEATQYHSLYVDLGSEERESGVSWEPTEQCPDLVPLAWDVKDDVNGPLLMGVRHVEKPLWGVQFHPESICTSESGAVMIENWWLRARTWTAKAEKMARSQQHQHVNGLPPKVPYSAPACAPKTDHHSLLLARELSAAAGTEDIFLRWGRHSAANISATEVVEALGLVKDEVIVLDSQGHGTGRFSIVGVLTPGKTVKICYDAYTRVMRYGTGWPMPSRSVQLESVDQIWPMLQEATDLHDPSRKEYHRTSASRASRPGPEMARTGMDRYISGHLPEDSPFWGGFMGYVSYEAGLGTIRVDLDPSCASGNPDINFAFVHRSIVIDHETEQIYIQSLLPGDWLWILDIGRTVDAAMSRIACGQSKLFTPSSASTGHSVREMLANAQLTRPTAEAYKAKVLQCQDALARGDSYELCLTDESEIRVPAADGLDPWLLYKQLRRNNPAPFGAYLRLSGATIVGSSPERFLRWTRRGRCQFRPIKGTVKKGPGVTSEVAHEILGSSKERAENLMIVDLIRHDLAGVVGAENTWVPKLMVVEEYEKVYQLVSVVEGQMRQAEDEEGEVRGGGPRGIDVLRASLPPGSMTGAPKKRSCEILRDLEHRPRGVYSGVLGYLDVGGGGDFSVVIRTAVRHDDNPADGRRRDSYDVWKVGAGGAVTIQSTAQGEFEEMETKASSVLDALLNER</sequence>
<reference evidence="1" key="1">
    <citation type="submission" date="2022-10" db="EMBL/GenBank/DDBJ databases">
        <title>Complete Genome of Trichothecium roseum strain YXFP-22015, a Plant Pathogen Isolated from Citrus.</title>
        <authorList>
            <person name="Wang Y."/>
            <person name="Zhu L."/>
        </authorList>
    </citation>
    <scope>NUCLEOTIDE SEQUENCE</scope>
    <source>
        <strain evidence="1">YXFP-22015</strain>
    </source>
</reference>
<name>A0ACC0V8J8_9HYPO</name>
<protein>
    <submittedName>
        <fullName evidence="1">Uncharacterized protein</fullName>
    </submittedName>
</protein>
<evidence type="ECO:0000313" key="1">
    <source>
        <dbReference type="EMBL" id="KAI9902725.1"/>
    </source>
</evidence>
<dbReference type="EMBL" id="CM047941">
    <property type="protein sequence ID" value="KAI9902725.1"/>
    <property type="molecule type" value="Genomic_DNA"/>
</dbReference>
<comment type="caution">
    <text evidence="1">The sequence shown here is derived from an EMBL/GenBank/DDBJ whole genome shotgun (WGS) entry which is preliminary data.</text>
</comment>
<evidence type="ECO:0000313" key="2">
    <source>
        <dbReference type="Proteomes" id="UP001163324"/>
    </source>
</evidence>
<accession>A0ACC0V8J8</accession>